<protein>
    <submittedName>
        <fullName evidence="2">Uncharacterized protein</fullName>
    </submittedName>
</protein>
<dbReference type="AlphaFoldDB" id="A0A0E0KIE0"/>
<feature type="region of interest" description="Disordered" evidence="1">
    <location>
        <begin position="1"/>
        <end position="35"/>
    </location>
</feature>
<sequence length="151" mass="15475">MSPTTATTPSSAMTSDGSLDPLPPRSHRGGLRPPPRRQLAIASRAPESDLIRAFRGGATPTSSAAVEAGILVDPSAAHRLIAVFVGTKFGDTDDVLSTMRTAVFKTSSDSATVAVACSGEVQWRRWSPLAMRLSSTGGGGAGVVEAGGGRR</sequence>
<evidence type="ECO:0000313" key="2">
    <source>
        <dbReference type="EnsemblPlants" id="OPUNC03G29560.1"/>
    </source>
</evidence>
<dbReference type="Gramene" id="OPUNC03G29560.1">
    <property type="protein sequence ID" value="OPUNC03G29560.1"/>
    <property type="gene ID" value="OPUNC03G29560"/>
</dbReference>
<dbReference type="EnsemblPlants" id="OPUNC03G29560.1">
    <property type="protein sequence ID" value="OPUNC03G29560.1"/>
    <property type="gene ID" value="OPUNC03G29560"/>
</dbReference>
<dbReference type="Proteomes" id="UP000026962">
    <property type="component" value="Chromosome 3"/>
</dbReference>
<keyword evidence="3" id="KW-1185">Reference proteome</keyword>
<evidence type="ECO:0000256" key="1">
    <source>
        <dbReference type="SAM" id="MobiDB-lite"/>
    </source>
</evidence>
<dbReference type="STRING" id="4537.A0A0E0KIE0"/>
<reference evidence="2" key="1">
    <citation type="submission" date="2015-04" db="UniProtKB">
        <authorList>
            <consortium name="EnsemblPlants"/>
        </authorList>
    </citation>
    <scope>IDENTIFICATION</scope>
</reference>
<organism evidence="2">
    <name type="scientific">Oryza punctata</name>
    <name type="common">Red rice</name>
    <dbReference type="NCBI Taxonomy" id="4537"/>
    <lineage>
        <taxon>Eukaryota</taxon>
        <taxon>Viridiplantae</taxon>
        <taxon>Streptophyta</taxon>
        <taxon>Embryophyta</taxon>
        <taxon>Tracheophyta</taxon>
        <taxon>Spermatophyta</taxon>
        <taxon>Magnoliopsida</taxon>
        <taxon>Liliopsida</taxon>
        <taxon>Poales</taxon>
        <taxon>Poaceae</taxon>
        <taxon>BOP clade</taxon>
        <taxon>Oryzoideae</taxon>
        <taxon>Oryzeae</taxon>
        <taxon>Oryzinae</taxon>
        <taxon>Oryza</taxon>
    </lineage>
</organism>
<evidence type="ECO:0000313" key="3">
    <source>
        <dbReference type="Proteomes" id="UP000026962"/>
    </source>
</evidence>
<accession>A0A0E0KIE0</accession>
<dbReference type="HOGENOM" id="CLU_1734451_0_0_1"/>
<name>A0A0E0KIE0_ORYPU</name>
<proteinExistence type="predicted"/>
<feature type="compositionally biased region" description="Low complexity" evidence="1">
    <location>
        <begin position="1"/>
        <end position="15"/>
    </location>
</feature>
<reference evidence="2" key="2">
    <citation type="submission" date="2018-05" db="EMBL/GenBank/DDBJ databases">
        <title>OpunRS2 (Oryza punctata Reference Sequence Version 2).</title>
        <authorList>
            <person name="Zhang J."/>
            <person name="Kudrna D."/>
            <person name="Lee S."/>
            <person name="Talag J."/>
            <person name="Welchert J."/>
            <person name="Wing R.A."/>
        </authorList>
    </citation>
    <scope>NUCLEOTIDE SEQUENCE [LARGE SCALE GENOMIC DNA]</scope>
</reference>